<dbReference type="InterPro" id="IPR020845">
    <property type="entry name" value="AMP-binding_CS"/>
</dbReference>
<dbReference type="FunFam" id="2.30.38.10:FF:000001">
    <property type="entry name" value="Non-ribosomal peptide synthetase PvdI"/>
    <property type="match status" value="1"/>
</dbReference>
<dbReference type="InterPro" id="IPR010071">
    <property type="entry name" value="AA_adenyl_dom"/>
</dbReference>
<dbReference type="Pfam" id="PF00550">
    <property type="entry name" value="PP-binding"/>
    <property type="match status" value="1"/>
</dbReference>
<dbReference type="Proteomes" id="UP000092544">
    <property type="component" value="Unassembled WGS sequence"/>
</dbReference>
<dbReference type="InterPro" id="IPR020802">
    <property type="entry name" value="TesA-like"/>
</dbReference>
<evidence type="ECO:0000256" key="2">
    <source>
        <dbReference type="ARBA" id="ARBA00022450"/>
    </source>
</evidence>
<dbReference type="Gene3D" id="3.30.300.30">
    <property type="match status" value="1"/>
</dbReference>
<dbReference type="Pfam" id="PF00668">
    <property type="entry name" value="Condensation"/>
    <property type="match status" value="2"/>
</dbReference>
<dbReference type="GO" id="GO:0003824">
    <property type="term" value="F:catalytic activity"/>
    <property type="evidence" value="ECO:0007669"/>
    <property type="project" value="InterPro"/>
</dbReference>
<dbReference type="Gene3D" id="1.10.1200.10">
    <property type="entry name" value="ACP-like"/>
    <property type="match status" value="1"/>
</dbReference>
<evidence type="ECO:0000256" key="3">
    <source>
        <dbReference type="ARBA" id="ARBA00022553"/>
    </source>
</evidence>
<keyword evidence="6" id="KW-1185">Reference proteome</keyword>
<dbReference type="CDD" id="cd19531">
    <property type="entry name" value="LCL_NRPS-like"/>
    <property type="match status" value="1"/>
</dbReference>
<dbReference type="Gene3D" id="3.40.50.1820">
    <property type="entry name" value="alpha/beta hydrolase"/>
    <property type="match status" value="1"/>
</dbReference>
<dbReference type="PANTHER" id="PTHR45398:SF1">
    <property type="entry name" value="ENZYME, PUTATIVE (JCVI)-RELATED"/>
    <property type="match status" value="1"/>
</dbReference>
<dbReference type="GO" id="GO:0044550">
    <property type="term" value="P:secondary metabolite biosynthetic process"/>
    <property type="evidence" value="ECO:0007669"/>
    <property type="project" value="UniProtKB-ARBA"/>
</dbReference>
<comment type="cofactor">
    <cofactor evidence="1">
        <name>pantetheine 4'-phosphate</name>
        <dbReference type="ChEBI" id="CHEBI:47942"/>
    </cofactor>
</comment>
<dbReference type="Gene3D" id="2.30.38.10">
    <property type="entry name" value="Luciferase, Domain 3"/>
    <property type="match status" value="1"/>
</dbReference>
<evidence type="ECO:0000256" key="1">
    <source>
        <dbReference type="ARBA" id="ARBA00001957"/>
    </source>
</evidence>
<dbReference type="SUPFAM" id="SSF52777">
    <property type="entry name" value="CoA-dependent acyltransferases"/>
    <property type="match status" value="4"/>
</dbReference>
<gene>
    <name evidence="5" type="primary">lgrB_1</name>
    <name evidence="5" type="ORF">MSP8886_00560</name>
</gene>
<dbReference type="NCBIfam" id="TIGR01733">
    <property type="entry name" value="AA-adenyl-dom"/>
    <property type="match status" value="1"/>
</dbReference>
<dbReference type="SUPFAM" id="SSF47336">
    <property type="entry name" value="ACP-like"/>
    <property type="match status" value="1"/>
</dbReference>
<dbReference type="Gene3D" id="3.30.559.30">
    <property type="entry name" value="Nonribosomal peptide synthetase, condensation domain"/>
    <property type="match status" value="2"/>
</dbReference>
<dbReference type="CDD" id="cd17649">
    <property type="entry name" value="A_NRPS_PvdJ-like"/>
    <property type="match status" value="1"/>
</dbReference>
<evidence type="ECO:0000313" key="6">
    <source>
        <dbReference type="Proteomes" id="UP000092544"/>
    </source>
</evidence>
<evidence type="ECO:0000259" key="4">
    <source>
        <dbReference type="PROSITE" id="PS50075"/>
    </source>
</evidence>
<dbReference type="STRING" id="1792290.MSP8886_00560"/>
<proteinExistence type="predicted"/>
<dbReference type="Gene3D" id="3.40.50.980">
    <property type="match status" value="2"/>
</dbReference>
<dbReference type="InterPro" id="IPR001242">
    <property type="entry name" value="Condensation_dom"/>
</dbReference>
<organism evidence="5 6">
    <name type="scientific">Marinomonas spartinae</name>
    <dbReference type="NCBI Taxonomy" id="1792290"/>
    <lineage>
        <taxon>Bacteria</taxon>
        <taxon>Pseudomonadati</taxon>
        <taxon>Pseudomonadota</taxon>
        <taxon>Gammaproteobacteria</taxon>
        <taxon>Oceanospirillales</taxon>
        <taxon>Oceanospirillaceae</taxon>
        <taxon>Marinomonas</taxon>
    </lineage>
</organism>
<dbReference type="SMART" id="SM00824">
    <property type="entry name" value="PKS_TE"/>
    <property type="match status" value="1"/>
</dbReference>
<dbReference type="PROSITE" id="PS00012">
    <property type="entry name" value="PHOSPHOPANTETHEINE"/>
    <property type="match status" value="1"/>
</dbReference>
<dbReference type="InterPro" id="IPR000873">
    <property type="entry name" value="AMP-dep_synth/lig_dom"/>
</dbReference>
<dbReference type="PROSITE" id="PS00455">
    <property type="entry name" value="AMP_BINDING"/>
    <property type="match status" value="1"/>
</dbReference>
<evidence type="ECO:0000313" key="5">
    <source>
        <dbReference type="EMBL" id="SBS26295.1"/>
    </source>
</evidence>
<dbReference type="InterPro" id="IPR029058">
    <property type="entry name" value="AB_hydrolase_fold"/>
</dbReference>
<dbReference type="InterPro" id="IPR009081">
    <property type="entry name" value="PP-bd_ACP"/>
</dbReference>
<reference evidence="5 6" key="1">
    <citation type="submission" date="2016-06" db="EMBL/GenBank/DDBJ databases">
        <authorList>
            <person name="Kjaerup R.B."/>
            <person name="Dalgaard T.S."/>
            <person name="Juul-Madsen H.R."/>
        </authorList>
    </citation>
    <scope>NUCLEOTIDE SEQUENCE [LARGE SCALE GENOMIC DNA]</scope>
    <source>
        <strain evidence="5 6">CECT 8886</strain>
    </source>
</reference>
<dbReference type="OrthoDB" id="9757559at2"/>
<dbReference type="InterPro" id="IPR006162">
    <property type="entry name" value="Ppantetheine_attach_site"/>
</dbReference>
<dbReference type="InterPro" id="IPR045851">
    <property type="entry name" value="AMP-bd_C_sf"/>
</dbReference>
<name>A0A1A8T3B5_9GAMM</name>
<keyword evidence="2" id="KW-0596">Phosphopantetheine</keyword>
<dbReference type="FunFam" id="3.40.50.980:FF:000001">
    <property type="entry name" value="Non-ribosomal peptide synthetase"/>
    <property type="match status" value="1"/>
</dbReference>
<accession>A0A1A8T3B5</accession>
<dbReference type="Pfam" id="PF00501">
    <property type="entry name" value="AMP-binding"/>
    <property type="match status" value="1"/>
</dbReference>
<feature type="domain" description="Carrier" evidence="4">
    <location>
        <begin position="1009"/>
        <end position="1083"/>
    </location>
</feature>
<dbReference type="SUPFAM" id="SSF53474">
    <property type="entry name" value="alpha/beta-Hydrolases"/>
    <property type="match status" value="1"/>
</dbReference>
<protein>
    <submittedName>
        <fullName evidence="5">Linear gramicidin synthase subunit B</fullName>
    </submittedName>
</protein>
<dbReference type="InterPro" id="IPR001031">
    <property type="entry name" value="Thioesterase"/>
</dbReference>
<dbReference type="InterPro" id="IPR023213">
    <property type="entry name" value="CAT-like_dom_sf"/>
</dbReference>
<keyword evidence="3" id="KW-0597">Phosphoprotein</keyword>
<dbReference type="PROSITE" id="PS50075">
    <property type="entry name" value="CARRIER"/>
    <property type="match status" value="1"/>
</dbReference>
<sequence>MTAKNDKTALAKRFLQLGEQEQIKFIRLLDGKGLNFETLPIVAGERPKLIPLSPAQKRMWDIYQLDTGNSAYHMGGCFEVSGPLDLKQLQSALLKMMEKHHTLRTRFVQDEAGETFQFIENQPVISIESWDQQDADEHTLQQANEAFLSKPFDLYRGLPIRAQSIRLEEKRYQLHLVMHHLVSDGWSVDIFMGDLIKAYQAITLTPLDIQYADYAIWQTALLKAGKDQEHLDFWRQEIGTHQPEKLFAWQGEVTPNQRRLADSLQLTVSSRQHQALKQIARQLSVTTSSLWLGLWQSALAKASKQQTISIGIPLANRQRAEVANVIGFFVNTLVIKQTIAPSSPLMDSIQTAHQKVLQAQDHQLVPFDQIVASLLTERAPGETPFFQVLFNHQMVAQTSAQLSPEVTIKPIHQSGLFALFDVALDIREHADHTRVILTYAKDRIAQQAMTQLFPMLERLTDTLEENLPLPLARINLLSEGDIKRLNTLAQPNGSWQFAPITSLIAKQAVVRPNAIALKQSGAQYTFAELESQSNQLAHYLIGLGIRQDEPVGVLFERGGNMIIAMIAIMKAGGAFLPLDPDYPTERLAYMIEDSGAKYLLSHQTLTTRWHQINRAITQQTVQLLAIDELDLSQQNTVAPALTLYPEQLAYIIYTSGSTGKPKGVAIAHDGLSMHVQTIGKQYGMTPDDIELHFASISFDGAVERWTVPLAFGAKLIIRDQALWSAEKTCRVLQEEGVTIACFPPSYVAPLLDWIEATQPTLAVRSWTLGGEAFTRETYARLQTLVRPPRIINGYGPTETVVTPLIWRAYPGDSFPTAYAPIGEPVGSRRLYVLDEQLNPVPLGEAGELYIGDETGLARGYLHQPEQTSERFLPDPFTANGERMYRTGDLVRWRDDGVMEYLGRLDQQVKIRGFRIELGEIESRLQQLSGVETCLVALWQNQLIGYLHGRHATQCDQQALLAKLAQQVPDYMLPAQLMVLDHLPLTPAGKIDRQALPAPSHISLETYYTAPITPQETLLTTLWQELLGIEKVCRTSHFFALGGDSILCLQLVSKLKLSGFSLTPKDIFANPVLCDLAKTMTRVQQAQERALPQHAFGLMPIQAHFLAQDFAQPNHWNQHVCVTLKQKMDTNALNLALNALVEHHPSLRLAFSKTERGYQQAYQPFVSSNLLWQAQAADEAEFTDIAHRLQTSLNLASGKLLQAGLVTLSDTSKRLIVVIHHMAVDGVSWRILLDDLWTAYQQIVSDQAVVLPTNYASLDMAVAKLHEWRASVNYQQKQAYWQTVVDASHALLPTTPPARYADKHSLTISLSEQDTAALLTSTKDIISTLLAALPVASLTNNQTALPLYLEGHGREASVFGELDLSRLVGWMTSLYPMILHANQDSEAIEQQLSTIREDGGISFGARYLEPDQPSPNALLTFNYLGQYSHQDFAHWCQPFEGGGPAQSEQNTMLTPLVINTQIVSGRLSSTWEYATPHYHESDVQRFANQWRHQLHQHIKQLAQSPVPVQADQSLIERLNTDSKPPVFCIHPVTGRVVGYQKLAIALEGHRTVYGIQSQSFAYPGLFDRSFSHMADVYVATIRARQPQGPYSLIGWSLGGALCQEIAMRLEQEGESIEFIGLLDCYVPGTEIADDQWQSPHAKHKLISHLELLLGTLSDTQQASCLLKFDQSPPNHWPALFDEWLTENQFSLHDAQNARQVLYSWAVEQHMRALCSGYQLPSITTPVHTFWAGQPDKRASWLATELSKINSLADHRVYDTDHLGIVQHQAVINDLKQSLSQTTDRIRRHHKAVRASISEFIEH</sequence>
<dbReference type="PANTHER" id="PTHR45398">
    <property type="match status" value="1"/>
</dbReference>
<dbReference type="EMBL" id="FLOB01000001">
    <property type="protein sequence ID" value="SBS26295.1"/>
    <property type="molecule type" value="Genomic_DNA"/>
</dbReference>
<dbReference type="RefSeq" id="WP_067012436.1">
    <property type="nucleotide sequence ID" value="NZ_FLOB01000001.1"/>
</dbReference>
<dbReference type="SUPFAM" id="SSF56801">
    <property type="entry name" value="Acetyl-CoA synthetase-like"/>
    <property type="match status" value="1"/>
</dbReference>
<dbReference type="InterPro" id="IPR036736">
    <property type="entry name" value="ACP-like_sf"/>
</dbReference>
<dbReference type="Gene3D" id="3.30.559.10">
    <property type="entry name" value="Chloramphenicol acetyltransferase-like domain"/>
    <property type="match status" value="2"/>
</dbReference>
<dbReference type="Pfam" id="PF00975">
    <property type="entry name" value="Thioesterase"/>
    <property type="match status" value="1"/>
</dbReference>